<keyword evidence="5 12" id="KW-0597">Phosphoprotein</keyword>
<dbReference type="SUPFAM" id="SSF47384">
    <property type="entry name" value="Homodimeric domain of signal transducing histidine kinase"/>
    <property type="match status" value="1"/>
</dbReference>
<dbReference type="InterPro" id="IPR004105">
    <property type="entry name" value="CheA-like_dim"/>
</dbReference>
<keyword evidence="18" id="KW-1185">Reference proteome</keyword>
<dbReference type="SMART" id="SM00387">
    <property type="entry name" value="HATPase_c"/>
    <property type="match status" value="1"/>
</dbReference>
<dbReference type="PRINTS" id="PR00344">
    <property type="entry name" value="BCTRLSENSOR"/>
</dbReference>
<evidence type="ECO:0000256" key="1">
    <source>
        <dbReference type="ARBA" id="ARBA00000085"/>
    </source>
</evidence>
<dbReference type="EMBL" id="CP103840">
    <property type="protein sequence ID" value="WOB25150.1"/>
    <property type="molecule type" value="Genomic_DNA"/>
</dbReference>
<evidence type="ECO:0000256" key="7">
    <source>
        <dbReference type="ARBA" id="ARBA00022741"/>
    </source>
</evidence>
<dbReference type="PANTHER" id="PTHR43395">
    <property type="entry name" value="SENSOR HISTIDINE KINASE CHEA"/>
    <property type="match status" value="1"/>
</dbReference>
<dbReference type="InterPro" id="IPR005467">
    <property type="entry name" value="His_kinase_dom"/>
</dbReference>
<dbReference type="InterPro" id="IPR036061">
    <property type="entry name" value="CheW-like_dom_sf"/>
</dbReference>
<gene>
    <name evidence="17" type="ORF">NYR99_15455</name>
</gene>
<feature type="modified residue" description="Phosphohistidine" evidence="12">
    <location>
        <position position="46"/>
    </location>
</feature>
<dbReference type="EC" id="2.7.13.3" evidence="2"/>
<dbReference type="CDD" id="cd00731">
    <property type="entry name" value="CheA_reg"/>
    <property type="match status" value="1"/>
</dbReference>
<protein>
    <recommendedName>
        <fullName evidence="3">Chemotaxis protein CheA</fullName>
        <ecNumber evidence="2">2.7.13.3</ecNumber>
    </recommendedName>
</protein>
<dbReference type="InterPro" id="IPR008207">
    <property type="entry name" value="Sig_transdc_His_kin_Hpt_dom"/>
</dbReference>
<dbReference type="GeneID" id="95585299"/>
<dbReference type="Gene3D" id="1.10.287.560">
    <property type="entry name" value="Histidine kinase CheA-like, homodimeric domain"/>
    <property type="match status" value="1"/>
</dbReference>
<dbReference type="PANTHER" id="PTHR43395:SF10">
    <property type="entry name" value="CHEMOTAXIS PROTEIN CHEA"/>
    <property type="match status" value="1"/>
</dbReference>
<dbReference type="InterPro" id="IPR003594">
    <property type="entry name" value="HATPase_dom"/>
</dbReference>
<dbReference type="Pfam" id="PF01584">
    <property type="entry name" value="CheW"/>
    <property type="match status" value="1"/>
</dbReference>
<dbReference type="Gene3D" id="3.30.565.10">
    <property type="entry name" value="Histidine kinase-like ATPase, C-terminal domain"/>
    <property type="match status" value="1"/>
</dbReference>
<keyword evidence="4" id="KW-0145">Chemotaxis</keyword>
<dbReference type="PROSITE" id="PS50109">
    <property type="entry name" value="HIS_KIN"/>
    <property type="match status" value="1"/>
</dbReference>
<dbReference type="CDD" id="cd16916">
    <property type="entry name" value="HATPase_CheA-like"/>
    <property type="match status" value="1"/>
</dbReference>
<evidence type="ECO:0000259" key="15">
    <source>
        <dbReference type="PROSITE" id="PS50851"/>
    </source>
</evidence>
<evidence type="ECO:0000313" key="18">
    <source>
        <dbReference type="Proteomes" id="UP001304534"/>
    </source>
</evidence>
<dbReference type="SUPFAM" id="SSF50341">
    <property type="entry name" value="CheW-like"/>
    <property type="match status" value="1"/>
</dbReference>
<proteinExistence type="predicted"/>
<feature type="compositionally biased region" description="Low complexity" evidence="13">
    <location>
        <begin position="271"/>
        <end position="284"/>
    </location>
</feature>
<dbReference type="InterPro" id="IPR036641">
    <property type="entry name" value="HPT_dom_sf"/>
</dbReference>
<evidence type="ECO:0000256" key="6">
    <source>
        <dbReference type="ARBA" id="ARBA00022679"/>
    </source>
</evidence>
<dbReference type="InterPro" id="IPR036890">
    <property type="entry name" value="HATPase_C_sf"/>
</dbReference>
<dbReference type="InterPro" id="IPR002545">
    <property type="entry name" value="CheW-lke_dom"/>
</dbReference>
<evidence type="ECO:0000256" key="9">
    <source>
        <dbReference type="ARBA" id="ARBA00022840"/>
    </source>
</evidence>
<feature type="domain" description="CheW-like" evidence="15">
    <location>
        <begin position="528"/>
        <end position="665"/>
    </location>
</feature>
<dbReference type="Pfam" id="PF02518">
    <property type="entry name" value="HATPase_c"/>
    <property type="match status" value="1"/>
</dbReference>
<name>A0ABZ0D4J7_9XANT</name>
<evidence type="ECO:0000256" key="5">
    <source>
        <dbReference type="ARBA" id="ARBA00022553"/>
    </source>
</evidence>
<reference evidence="17 18" key="1">
    <citation type="submission" date="2022-08" db="EMBL/GenBank/DDBJ databases">
        <title>Whole genome sequencing-based tracing of a 2022 introduction and outbreak of Xanthomonas hortorum pv. pelargonii.</title>
        <authorList>
            <person name="Iruegas-Bocardo F."/>
            <person name="Weisberg A.K."/>
            <person name="Riutta E.R."/>
            <person name="Kilday K."/>
            <person name="Bonkowski J.C."/>
            <person name="Creswell T."/>
            <person name="Daughtrey M.L."/>
            <person name="Rane K."/>
            <person name="Grunwald N.J."/>
            <person name="Chang J.H."/>
            <person name="Putnam M.L."/>
        </authorList>
    </citation>
    <scope>NUCLEOTIDE SEQUENCE [LARGE SCALE GENOMIC DNA]</scope>
    <source>
        <strain evidence="17 18">22-325</strain>
    </source>
</reference>
<dbReference type="Gene3D" id="1.20.120.160">
    <property type="entry name" value="HPT domain"/>
    <property type="match status" value="1"/>
</dbReference>
<evidence type="ECO:0000256" key="2">
    <source>
        <dbReference type="ARBA" id="ARBA00012438"/>
    </source>
</evidence>
<dbReference type="PROSITE" id="PS50894">
    <property type="entry name" value="HPT"/>
    <property type="match status" value="1"/>
</dbReference>
<dbReference type="SMART" id="SM00073">
    <property type="entry name" value="HPT"/>
    <property type="match status" value="1"/>
</dbReference>
<organism evidence="17 18">
    <name type="scientific">Xanthomonas dyei</name>
    <dbReference type="NCBI Taxonomy" id="743699"/>
    <lineage>
        <taxon>Bacteria</taxon>
        <taxon>Pseudomonadati</taxon>
        <taxon>Pseudomonadota</taxon>
        <taxon>Gammaproteobacteria</taxon>
        <taxon>Lysobacterales</taxon>
        <taxon>Lysobacteraceae</taxon>
        <taxon>Xanthomonas</taxon>
    </lineage>
</organism>
<dbReference type="Gene3D" id="2.30.30.40">
    <property type="entry name" value="SH3 Domains"/>
    <property type="match status" value="1"/>
</dbReference>
<keyword evidence="10" id="KW-0902">Two-component regulatory system</keyword>
<feature type="domain" description="HPt" evidence="16">
    <location>
        <begin position="1"/>
        <end position="103"/>
    </location>
</feature>
<keyword evidence="6" id="KW-0808">Transferase</keyword>
<evidence type="ECO:0000256" key="8">
    <source>
        <dbReference type="ARBA" id="ARBA00022777"/>
    </source>
</evidence>
<evidence type="ECO:0000256" key="13">
    <source>
        <dbReference type="SAM" id="MobiDB-lite"/>
    </source>
</evidence>
<keyword evidence="9" id="KW-0067">ATP-binding</keyword>
<dbReference type="InterPro" id="IPR037006">
    <property type="entry name" value="CheA-like_homodim_sf"/>
</dbReference>
<evidence type="ECO:0000259" key="16">
    <source>
        <dbReference type="PROSITE" id="PS50894"/>
    </source>
</evidence>
<comment type="function">
    <text evidence="11">Involved in the transmission of sensory signals from the chemoreceptors to the flagellar motors. CheA is autophosphorylated; it can transfer its phosphate group to either CheB or CheY.</text>
</comment>
<keyword evidence="8" id="KW-0418">Kinase</keyword>
<accession>A0ABZ0D4J7</accession>
<dbReference type="RefSeq" id="WP_316687105.1">
    <property type="nucleotide sequence ID" value="NZ_CP103837.1"/>
</dbReference>
<dbReference type="SUPFAM" id="SSF47226">
    <property type="entry name" value="Histidine-containing phosphotransfer domain, HPT domain"/>
    <property type="match status" value="1"/>
</dbReference>
<dbReference type="InterPro" id="IPR004358">
    <property type="entry name" value="Sig_transdc_His_kin-like_C"/>
</dbReference>
<dbReference type="SMART" id="SM00260">
    <property type="entry name" value="CheW"/>
    <property type="match status" value="1"/>
</dbReference>
<evidence type="ECO:0000259" key="14">
    <source>
        <dbReference type="PROSITE" id="PS50109"/>
    </source>
</evidence>
<dbReference type="SMART" id="SM01231">
    <property type="entry name" value="H-kinase_dim"/>
    <property type="match status" value="1"/>
</dbReference>
<dbReference type="InterPro" id="IPR036097">
    <property type="entry name" value="HisK_dim/P_sf"/>
</dbReference>
<dbReference type="Pfam" id="PF02895">
    <property type="entry name" value="H-kinase_dim"/>
    <property type="match status" value="1"/>
</dbReference>
<evidence type="ECO:0000256" key="11">
    <source>
        <dbReference type="ARBA" id="ARBA00035100"/>
    </source>
</evidence>
<evidence type="ECO:0000256" key="10">
    <source>
        <dbReference type="ARBA" id="ARBA00023012"/>
    </source>
</evidence>
<keyword evidence="7" id="KW-0547">Nucleotide-binding</keyword>
<dbReference type="PROSITE" id="PS50851">
    <property type="entry name" value="CHEW"/>
    <property type="match status" value="1"/>
</dbReference>
<dbReference type="CDD" id="cd00088">
    <property type="entry name" value="HPT"/>
    <property type="match status" value="1"/>
</dbReference>
<dbReference type="SUPFAM" id="SSF55874">
    <property type="entry name" value="ATPase domain of HSP90 chaperone/DNA topoisomerase II/histidine kinase"/>
    <property type="match status" value="1"/>
</dbReference>
<sequence length="672" mass="71832">MDMNQLMQTFLAESRDLLEDMERHLLEAERGTSSPDAVNAIFRAAHTIKGSGGLFDLPQLVGFTHVVESVLDLVREEALTLSSDLIGLLLVCCDHIHALVETAADPSHADAAALAAEAEPLLAQLQTYLQTSACGVTAAAIQYSTPEKQSGYWRISLKLFADALRFGNSPLKLIRNLRSLGSVESIGTDYSQLPKFEDLDPEANYLGFQILLRSDADRAAIEEVFEFVRDDCDLDIAAVPAPADTATLLVNEPVVAATSVSGFAAVPNGANAASAPARNAPDAGGRNSDARSIRVDADKLDRMIDLVGELIIAVSSTNANAQRTGDAQLLESVSILAGLVEDVRESALQLRMVKIGGTFSRFQRVVHDVARELGKDIALVVAGEDTELDKSVVEKIGDPLTHLVRNAMDHGIEPADVRVARGKPARGTVGLNAYHDSGSIVIQITDDGGGLNRDRILAKALERGLIEPGRQLSDREVFAMIFEPGFSTAEKVTNLSGRGVGMDVVKRNITALRGTVEIDSAAGLGTTISVRLPLTLAIINGFQVGVGKSVFVVPLDVVEECVEFTPDYASDYIDLRGTVLPYVRLRELFALGGRTPARESIVVIRQGAQRFGLVVDTLLGEWQTVIKPLSKVFAQVKGISGSSILGSGDVALILDVPSLLQQLHPNQDALAA</sequence>
<feature type="region of interest" description="Disordered" evidence="13">
    <location>
        <begin position="271"/>
        <end position="290"/>
    </location>
</feature>
<dbReference type="InterPro" id="IPR051315">
    <property type="entry name" value="Bact_Chemotaxis_CheA"/>
</dbReference>
<evidence type="ECO:0000313" key="17">
    <source>
        <dbReference type="EMBL" id="WOB25150.1"/>
    </source>
</evidence>
<evidence type="ECO:0000256" key="4">
    <source>
        <dbReference type="ARBA" id="ARBA00022500"/>
    </source>
</evidence>
<comment type="catalytic activity">
    <reaction evidence="1">
        <text>ATP + protein L-histidine = ADP + protein N-phospho-L-histidine.</text>
        <dbReference type="EC" id="2.7.13.3"/>
    </reaction>
</comment>
<evidence type="ECO:0000256" key="12">
    <source>
        <dbReference type="PROSITE-ProRule" id="PRU00110"/>
    </source>
</evidence>
<dbReference type="Proteomes" id="UP001304534">
    <property type="component" value="Chromosome"/>
</dbReference>
<evidence type="ECO:0000256" key="3">
    <source>
        <dbReference type="ARBA" id="ARBA00021495"/>
    </source>
</evidence>
<feature type="domain" description="Histidine kinase" evidence="14">
    <location>
        <begin position="336"/>
        <end position="536"/>
    </location>
</feature>
<dbReference type="Pfam" id="PF01627">
    <property type="entry name" value="Hpt"/>
    <property type="match status" value="1"/>
</dbReference>